<dbReference type="PANTHER" id="PTHR37181:SF1">
    <property type="entry name" value="F6A14.6 PROTEIN"/>
    <property type="match status" value="1"/>
</dbReference>
<evidence type="ECO:0000313" key="1">
    <source>
        <dbReference type="EMBL" id="KAK9684597.1"/>
    </source>
</evidence>
<gene>
    <name evidence="1" type="ORF">RND81_10G219800</name>
</gene>
<dbReference type="Proteomes" id="UP001443914">
    <property type="component" value="Unassembled WGS sequence"/>
</dbReference>
<sequence length="397" mass="45061">MTLLDQIIDASTNPQISDEPLKYPFPLSANSVLETLEIDPENPNPNSFSLLIPLTGFQVSNVDSTLIEFNAKFFENLKGKLKNPNSISSYEFIDLIRPFFEGILEIKFGGLGDVEMGIDAVDYVCKLIGKFGSFVGRDVMGLIIEGSFVVEIWKFLEVIIVNKLVDHEKCSYLVRNLVEKRRSELICLFVKHYKDMNANDLCSILKYFLCPSKDALVGMTQLRKEWESEALLAIEKASNKLGGKKLPLAKEAALLFMVAYDGFSSWELCLHYLVSSCVENVVFSSAINKLNAEELLGLIKYLGKWLRKYERFPQAKPCPKAIDTWRMNLLQWVPRIDDVVKCYGLVVDEHFSSLVMRVEYHDELKSIEEVITSLASEGRLCCSVANLKEILKPEVIW</sequence>
<comment type="caution">
    <text evidence="1">The sequence shown here is derived from an EMBL/GenBank/DDBJ whole genome shotgun (WGS) entry which is preliminary data.</text>
</comment>
<dbReference type="EMBL" id="JBDFQZ010000010">
    <property type="protein sequence ID" value="KAK9684597.1"/>
    <property type="molecule type" value="Genomic_DNA"/>
</dbReference>
<dbReference type="PANTHER" id="PTHR37181">
    <property type="entry name" value="F6A14.6 PROTEIN"/>
    <property type="match status" value="1"/>
</dbReference>
<organism evidence="1 2">
    <name type="scientific">Saponaria officinalis</name>
    <name type="common">Common soapwort</name>
    <name type="synonym">Lychnis saponaria</name>
    <dbReference type="NCBI Taxonomy" id="3572"/>
    <lineage>
        <taxon>Eukaryota</taxon>
        <taxon>Viridiplantae</taxon>
        <taxon>Streptophyta</taxon>
        <taxon>Embryophyta</taxon>
        <taxon>Tracheophyta</taxon>
        <taxon>Spermatophyta</taxon>
        <taxon>Magnoliopsida</taxon>
        <taxon>eudicotyledons</taxon>
        <taxon>Gunneridae</taxon>
        <taxon>Pentapetalae</taxon>
        <taxon>Caryophyllales</taxon>
        <taxon>Caryophyllaceae</taxon>
        <taxon>Caryophylleae</taxon>
        <taxon>Saponaria</taxon>
    </lineage>
</organism>
<accession>A0AAW1I7H1</accession>
<keyword evidence="2" id="KW-1185">Reference proteome</keyword>
<name>A0AAW1I7H1_SAPOF</name>
<dbReference type="AlphaFoldDB" id="A0AAW1I7H1"/>
<reference evidence="1" key="1">
    <citation type="submission" date="2024-03" db="EMBL/GenBank/DDBJ databases">
        <title>WGS assembly of Saponaria officinalis var. Norfolk2.</title>
        <authorList>
            <person name="Jenkins J."/>
            <person name="Shu S."/>
            <person name="Grimwood J."/>
            <person name="Barry K."/>
            <person name="Goodstein D."/>
            <person name="Schmutz J."/>
            <person name="Leebens-Mack J."/>
            <person name="Osbourn A."/>
        </authorList>
    </citation>
    <scope>NUCLEOTIDE SEQUENCE [LARGE SCALE GENOMIC DNA]</scope>
    <source>
        <strain evidence="1">JIC</strain>
    </source>
</reference>
<proteinExistence type="predicted"/>
<evidence type="ECO:0000313" key="2">
    <source>
        <dbReference type="Proteomes" id="UP001443914"/>
    </source>
</evidence>
<protein>
    <submittedName>
        <fullName evidence="1">Uncharacterized protein</fullName>
    </submittedName>
</protein>